<reference evidence="9" key="1">
    <citation type="submission" date="2022-01" db="EMBL/GenBank/DDBJ databases">
        <title>Nocardioidaceae gen. sp. A5X3R13.</title>
        <authorList>
            <person name="Lopez Marin M.A."/>
            <person name="Uhlik O."/>
        </authorList>
    </citation>
    <scope>NUCLEOTIDE SEQUENCE</scope>
    <source>
        <strain evidence="9">A5X3R13</strain>
    </source>
</reference>
<keyword evidence="3 5" id="KW-0133">Cell shape</keyword>
<evidence type="ECO:0000256" key="1">
    <source>
        <dbReference type="ARBA" id="ARBA00009369"/>
    </source>
</evidence>
<feature type="domain" description="Rod shape-determining protein MreC beta-barrel core" evidence="8">
    <location>
        <begin position="129"/>
        <end position="277"/>
    </location>
</feature>
<sequence length="294" mass="30712">MRNHRDDERARTILVLLVLASISVISIDAGSGSDSPVDPVRTATGSVVGPVQSGFSAATRPMRDLGDTFTSDETLRDENTALEKENAELRSRLRSAGADTARASELERVNRVAREAGFETVSANVVGYESAQSFGRTVTIDEGTASGITNDMTVLNSDGLVGRVVDASPNNATVLLIIDSDSVVGGRLGSSMELGFLTGDGDLSGDARLSMDALDETAKPEKGDSVVTWGSRKGVPYVAGVPIGEVADVDTDPRNQSSTARVEPYVDFSALDVVTVVVGSGASDDKTEAAGEER</sequence>
<feature type="region of interest" description="Disordered" evidence="7">
    <location>
        <begin position="52"/>
        <end position="72"/>
    </location>
</feature>
<proteinExistence type="inferred from homology"/>
<evidence type="ECO:0000256" key="2">
    <source>
        <dbReference type="ARBA" id="ARBA00013855"/>
    </source>
</evidence>
<accession>A0AA46TGW9</accession>
<dbReference type="PIRSF" id="PIRSF038471">
    <property type="entry name" value="MreC"/>
    <property type="match status" value="1"/>
</dbReference>
<gene>
    <name evidence="9" type="ORF">L0C25_17465</name>
</gene>
<protein>
    <recommendedName>
        <fullName evidence="2 5">Cell shape-determining protein MreC</fullName>
    </recommendedName>
    <alternativeName>
        <fullName evidence="4 5">Cell shape protein MreC</fullName>
    </alternativeName>
</protein>
<keyword evidence="10" id="KW-1185">Reference proteome</keyword>
<feature type="coiled-coil region" evidence="6">
    <location>
        <begin position="72"/>
        <end position="99"/>
    </location>
</feature>
<evidence type="ECO:0000259" key="8">
    <source>
        <dbReference type="Pfam" id="PF04085"/>
    </source>
</evidence>
<dbReference type="GO" id="GO:0005886">
    <property type="term" value="C:plasma membrane"/>
    <property type="evidence" value="ECO:0007669"/>
    <property type="project" value="TreeGrafter"/>
</dbReference>
<dbReference type="Pfam" id="PF04085">
    <property type="entry name" value="MreC"/>
    <property type="match status" value="1"/>
</dbReference>
<evidence type="ECO:0000256" key="6">
    <source>
        <dbReference type="SAM" id="Coils"/>
    </source>
</evidence>
<dbReference type="InterPro" id="IPR055342">
    <property type="entry name" value="MreC_beta-barrel_core"/>
</dbReference>
<evidence type="ECO:0000256" key="4">
    <source>
        <dbReference type="ARBA" id="ARBA00032089"/>
    </source>
</evidence>
<comment type="function">
    <text evidence="5">Involved in formation and maintenance of cell shape.</text>
</comment>
<evidence type="ECO:0000256" key="7">
    <source>
        <dbReference type="SAM" id="MobiDB-lite"/>
    </source>
</evidence>
<dbReference type="Gene3D" id="2.40.10.340">
    <property type="entry name" value="Rod shape-determining protein MreC, domain 1"/>
    <property type="match status" value="1"/>
</dbReference>
<dbReference type="KEGG" id="sgrg:L0C25_17465"/>
<dbReference type="Proteomes" id="UP001164390">
    <property type="component" value="Chromosome"/>
</dbReference>
<dbReference type="Gene3D" id="2.40.10.350">
    <property type="entry name" value="Rod shape-determining protein MreC, domain 2"/>
    <property type="match status" value="1"/>
</dbReference>
<dbReference type="InterPro" id="IPR042177">
    <property type="entry name" value="Cell/Rod_1"/>
</dbReference>
<keyword evidence="6" id="KW-0175">Coiled coil</keyword>
<dbReference type="AlphaFoldDB" id="A0AA46TGW9"/>
<dbReference type="GO" id="GO:0008360">
    <property type="term" value="P:regulation of cell shape"/>
    <property type="evidence" value="ECO:0007669"/>
    <property type="project" value="UniProtKB-KW"/>
</dbReference>
<name>A0AA46TGW9_9ACTN</name>
<evidence type="ECO:0000313" key="10">
    <source>
        <dbReference type="Proteomes" id="UP001164390"/>
    </source>
</evidence>
<evidence type="ECO:0000256" key="3">
    <source>
        <dbReference type="ARBA" id="ARBA00022960"/>
    </source>
</evidence>
<dbReference type="EMBL" id="CP094970">
    <property type="protein sequence ID" value="UYM04313.1"/>
    <property type="molecule type" value="Genomic_DNA"/>
</dbReference>
<dbReference type="RefSeq" id="WP_271632986.1">
    <property type="nucleotide sequence ID" value="NZ_CP094970.1"/>
</dbReference>
<evidence type="ECO:0000256" key="5">
    <source>
        <dbReference type="PIRNR" id="PIRNR038471"/>
    </source>
</evidence>
<dbReference type="PANTHER" id="PTHR34138">
    <property type="entry name" value="CELL SHAPE-DETERMINING PROTEIN MREC"/>
    <property type="match status" value="1"/>
</dbReference>
<comment type="similarity">
    <text evidence="1 5">Belongs to the MreC family.</text>
</comment>
<dbReference type="InterPro" id="IPR042175">
    <property type="entry name" value="Cell/Rod_MreC_2"/>
</dbReference>
<organism evidence="9 10">
    <name type="scientific">Solicola gregarius</name>
    <dbReference type="NCBI Taxonomy" id="2908642"/>
    <lineage>
        <taxon>Bacteria</taxon>
        <taxon>Bacillati</taxon>
        <taxon>Actinomycetota</taxon>
        <taxon>Actinomycetes</taxon>
        <taxon>Propionibacteriales</taxon>
        <taxon>Nocardioidaceae</taxon>
        <taxon>Solicola</taxon>
    </lineage>
</organism>
<evidence type="ECO:0000313" key="9">
    <source>
        <dbReference type="EMBL" id="UYM04313.1"/>
    </source>
</evidence>
<dbReference type="InterPro" id="IPR007221">
    <property type="entry name" value="MreC"/>
</dbReference>
<dbReference type="PANTHER" id="PTHR34138:SF1">
    <property type="entry name" value="CELL SHAPE-DETERMINING PROTEIN MREC"/>
    <property type="match status" value="1"/>
</dbReference>